<feature type="transmembrane region" description="Helical" evidence="8">
    <location>
        <begin position="320"/>
        <end position="345"/>
    </location>
</feature>
<evidence type="ECO:0000256" key="4">
    <source>
        <dbReference type="ARBA" id="ARBA00022692"/>
    </source>
</evidence>
<reference evidence="10" key="1">
    <citation type="submission" date="2020-05" db="EMBL/GenBank/DDBJ databases">
        <authorList>
            <person name="Chiriac C."/>
            <person name="Salcher M."/>
            <person name="Ghai R."/>
            <person name="Kavagutti S V."/>
        </authorList>
    </citation>
    <scope>NUCLEOTIDE SEQUENCE</scope>
</reference>
<feature type="transmembrane region" description="Helical" evidence="8">
    <location>
        <begin position="365"/>
        <end position="388"/>
    </location>
</feature>
<keyword evidence="7" id="KW-0924">Ammonia transport</keyword>
<evidence type="ECO:0000313" key="10">
    <source>
        <dbReference type="EMBL" id="CAB5021331.1"/>
    </source>
</evidence>
<feature type="transmembrane region" description="Helical" evidence="8">
    <location>
        <begin position="42"/>
        <end position="65"/>
    </location>
</feature>
<feature type="transmembrane region" description="Helical" evidence="8">
    <location>
        <begin position="101"/>
        <end position="123"/>
    </location>
</feature>
<dbReference type="Pfam" id="PF00909">
    <property type="entry name" value="Ammonium_transp"/>
    <property type="match status" value="1"/>
</dbReference>
<feature type="transmembrane region" description="Helical" evidence="8">
    <location>
        <begin position="290"/>
        <end position="308"/>
    </location>
</feature>
<dbReference type="InterPro" id="IPR001905">
    <property type="entry name" value="Ammonium_transpt"/>
</dbReference>
<organism evidence="10">
    <name type="scientific">freshwater metagenome</name>
    <dbReference type="NCBI Taxonomy" id="449393"/>
    <lineage>
        <taxon>unclassified sequences</taxon>
        <taxon>metagenomes</taxon>
        <taxon>ecological metagenomes</taxon>
    </lineage>
</organism>
<feature type="transmembrane region" description="Helical" evidence="8">
    <location>
        <begin position="204"/>
        <end position="224"/>
    </location>
</feature>
<dbReference type="NCBIfam" id="TIGR00836">
    <property type="entry name" value="amt"/>
    <property type="match status" value="1"/>
</dbReference>
<accession>A0A6J7QWX1</accession>
<dbReference type="PROSITE" id="PS01219">
    <property type="entry name" value="AMMONIUM_TRANSP"/>
    <property type="match status" value="1"/>
</dbReference>
<dbReference type="EMBL" id="CAFBOZ010000294">
    <property type="protein sequence ID" value="CAB5021331.1"/>
    <property type="molecule type" value="Genomic_DNA"/>
</dbReference>
<dbReference type="InterPro" id="IPR024041">
    <property type="entry name" value="NH4_transpt_AmtB-like_dom"/>
</dbReference>
<feature type="transmembrane region" description="Helical" evidence="8">
    <location>
        <begin position="130"/>
        <end position="151"/>
    </location>
</feature>
<dbReference type="PANTHER" id="PTHR43029:SF10">
    <property type="entry name" value="AMMONIUM TRANSPORTER MEP2"/>
    <property type="match status" value="1"/>
</dbReference>
<evidence type="ECO:0000256" key="6">
    <source>
        <dbReference type="ARBA" id="ARBA00023136"/>
    </source>
</evidence>
<evidence type="ECO:0000256" key="7">
    <source>
        <dbReference type="ARBA" id="ARBA00023177"/>
    </source>
</evidence>
<keyword evidence="5 8" id="KW-1133">Transmembrane helix</keyword>
<evidence type="ECO:0000256" key="2">
    <source>
        <dbReference type="ARBA" id="ARBA00005887"/>
    </source>
</evidence>
<evidence type="ECO:0000256" key="5">
    <source>
        <dbReference type="ARBA" id="ARBA00022989"/>
    </source>
</evidence>
<dbReference type="Gene3D" id="1.10.3430.10">
    <property type="entry name" value="Ammonium transporter AmtB like domains"/>
    <property type="match status" value="1"/>
</dbReference>
<dbReference type="PRINTS" id="PR00342">
    <property type="entry name" value="RHESUSRHD"/>
</dbReference>
<dbReference type="PANTHER" id="PTHR43029">
    <property type="entry name" value="AMMONIUM TRANSPORTER MEP2"/>
    <property type="match status" value="1"/>
</dbReference>
<feature type="transmembrane region" description="Helical" evidence="8">
    <location>
        <begin position="171"/>
        <end position="192"/>
    </location>
</feature>
<evidence type="ECO:0000256" key="3">
    <source>
        <dbReference type="ARBA" id="ARBA00022448"/>
    </source>
</evidence>
<keyword evidence="4 8" id="KW-0812">Transmembrane</keyword>
<dbReference type="InterPro" id="IPR029020">
    <property type="entry name" value="Ammonium/urea_transptr"/>
</dbReference>
<feature type="transmembrane region" description="Helical" evidence="8">
    <location>
        <begin position="267"/>
        <end position="284"/>
    </location>
</feature>
<gene>
    <name evidence="10" type="ORF">UFOPK3992_01731</name>
</gene>
<feature type="transmembrane region" description="Helical" evidence="8">
    <location>
        <begin position="6"/>
        <end position="30"/>
    </location>
</feature>
<dbReference type="AlphaFoldDB" id="A0A6J7QWX1"/>
<evidence type="ECO:0000256" key="8">
    <source>
        <dbReference type="SAM" id="Phobius"/>
    </source>
</evidence>
<evidence type="ECO:0000259" key="9">
    <source>
        <dbReference type="Pfam" id="PF00909"/>
    </source>
</evidence>
<protein>
    <submittedName>
        <fullName evidence="10">Unannotated protein</fullName>
    </submittedName>
</protein>
<comment type="similarity">
    <text evidence="2">Belongs to the ammonia transporter channel (TC 1.A.11.2) family.</text>
</comment>
<keyword evidence="6 8" id="KW-0472">Membrane</keyword>
<keyword evidence="3" id="KW-0813">Transport</keyword>
<feature type="domain" description="Ammonium transporter AmtB-like" evidence="9">
    <location>
        <begin position="10"/>
        <end position="414"/>
    </location>
</feature>
<dbReference type="InterPro" id="IPR002229">
    <property type="entry name" value="RhesusRHD"/>
</dbReference>
<dbReference type="InterPro" id="IPR018047">
    <property type="entry name" value="Ammonium_transpt_CS"/>
</dbReference>
<dbReference type="GO" id="GO:0008519">
    <property type="term" value="F:ammonium channel activity"/>
    <property type="evidence" value="ECO:0007669"/>
    <property type="project" value="InterPro"/>
</dbReference>
<evidence type="ECO:0000256" key="1">
    <source>
        <dbReference type="ARBA" id="ARBA00004141"/>
    </source>
</evidence>
<sequence length="442" mass="45312">MDGINAADTAWVMMCAALVLLMTPGLALFYGGLVRAKSTLNMIMMSFSALGVVTVVWVLVGYSLAFGTDSGGGLIGNLQHLGLNDTLGTTVGPPEHRIPTLAFVMFQLTFAVITTALLSGAIADRARFGAWVLFCAVWALLVYVPVAHWAFAFDGGQGGWIGDRLGALDFAGGTAVEINSGASALALALVVGRRVGFRQDPMRPHSLPLVLLGAGLLWFGWFGFNAGSALAATGTAATALINTQIATATAALSWIGYERLRDGKATTLGVASGAIAGAVAITPACGFVTPMGALVIGLAAGFICAWAVSQKYRLGFDDSLDVVGVHGVGGFVGMIGVGLLAALIANSAGADGLFYGGGAGLLGRQLIASIATAAYAFAATWIIATVIARTVGFRASRDDEMAGLDITQHAESAYDLSGVAGGGFLGGMHSTRERTNPEEDER</sequence>
<proteinExistence type="inferred from homology"/>
<dbReference type="GO" id="GO:0005886">
    <property type="term" value="C:plasma membrane"/>
    <property type="evidence" value="ECO:0007669"/>
    <property type="project" value="InterPro"/>
</dbReference>
<feature type="transmembrane region" description="Helical" evidence="8">
    <location>
        <begin position="230"/>
        <end position="255"/>
    </location>
</feature>
<dbReference type="SUPFAM" id="SSF111352">
    <property type="entry name" value="Ammonium transporter"/>
    <property type="match status" value="1"/>
</dbReference>
<name>A0A6J7QWX1_9ZZZZ</name>
<comment type="subcellular location">
    <subcellularLocation>
        <location evidence="1">Membrane</location>
        <topology evidence="1">Multi-pass membrane protein</topology>
    </subcellularLocation>
</comment>